<dbReference type="PROSITE" id="PS00138">
    <property type="entry name" value="SUBTILASE_SER"/>
    <property type="match status" value="1"/>
</dbReference>
<feature type="signal peptide" evidence="6">
    <location>
        <begin position="1"/>
        <end position="23"/>
    </location>
</feature>
<comment type="caution">
    <text evidence="11">The sequence shown here is derived from an EMBL/GenBank/DDBJ whole genome shotgun (WGS) entry which is preliminary data.</text>
</comment>
<evidence type="ECO:0000259" key="9">
    <source>
        <dbReference type="Pfam" id="PF05922"/>
    </source>
</evidence>
<evidence type="ECO:0000313" key="12">
    <source>
        <dbReference type="Proteomes" id="UP000666369"/>
    </source>
</evidence>
<evidence type="ECO:0000256" key="3">
    <source>
        <dbReference type="ARBA" id="ARBA00022801"/>
    </source>
</evidence>
<dbReference type="Gene3D" id="3.30.70.80">
    <property type="entry name" value="Peptidase S8 propeptide/proteinase inhibitor I9"/>
    <property type="match status" value="1"/>
</dbReference>
<feature type="domain" description="Peptidase S8/S53" evidence="7">
    <location>
        <begin position="158"/>
        <end position="645"/>
    </location>
</feature>
<dbReference type="PRINTS" id="PR00723">
    <property type="entry name" value="SUBTILISIN"/>
</dbReference>
<dbReference type="EMBL" id="JAADJT010000001">
    <property type="protein sequence ID" value="NGZ83164.1"/>
    <property type="molecule type" value="Genomic_DNA"/>
</dbReference>
<evidence type="ECO:0000256" key="6">
    <source>
        <dbReference type="SAM" id="SignalP"/>
    </source>
</evidence>
<accession>A0ABX0FF49</accession>
<feature type="chain" id="PRO_5046403205" evidence="6">
    <location>
        <begin position="24"/>
        <end position="1046"/>
    </location>
</feature>
<keyword evidence="6" id="KW-0732">Signal</keyword>
<dbReference type="InterPro" id="IPR037045">
    <property type="entry name" value="S8pro/Inhibitor_I9_sf"/>
</dbReference>
<reference evidence="12" key="2">
    <citation type="submission" date="2023-07" db="EMBL/GenBank/DDBJ databases">
        <title>Duganella aceri sp. nov., isolated from tree sap.</title>
        <authorList>
            <person name="Kim I.S."/>
        </authorList>
    </citation>
    <scope>NUCLEOTIDE SEQUENCE [LARGE SCALE GENOMIC DNA]</scope>
    <source>
        <strain evidence="12">SAP-35</strain>
    </source>
</reference>
<dbReference type="PANTHER" id="PTHR10795">
    <property type="entry name" value="PROPROTEIN CONVERTASE SUBTILISIN/KEXIN"/>
    <property type="match status" value="1"/>
</dbReference>
<protein>
    <submittedName>
        <fullName evidence="11">S8 family serine peptidase</fullName>
    </submittedName>
</protein>
<dbReference type="Pfam" id="PF05922">
    <property type="entry name" value="Inhibitor_I9"/>
    <property type="match status" value="1"/>
</dbReference>
<evidence type="ECO:0000313" key="11">
    <source>
        <dbReference type="EMBL" id="NGZ83164.1"/>
    </source>
</evidence>
<feature type="active site" description="Charge relay system" evidence="5">
    <location>
        <position position="167"/>
    </location>
</feature>
<dbReference type="CDD" id="cd02120">
    <property type="entry name" value="PA_subtilisin_like"/>
    <property type="match status" value="1"/>
</dbReference>
<keyword evidence="4 5" id="KW-0720">Serine protease</keyword>
<dbReference type="InterPro" id="IPR023828">
    <property type="entry name" value="Peptidase_S8_Ser-AS"/>
</dbReference>
<feature type="domain" description="Subtilisin-like protease fibronectin type-III" evidence="10">
    <location>
        <begin position="707"/>
        <end position="798"/>
    </location>
</feature>
<feature type="domain" description="Inhibitor I9" evidence="9">
    <location>
        <begin position="73"/>
        <end position="130"/>
    </location>
</feature>
<dbReference type="Pfam" id="PF02225">
    <property type="entry name" value="PA"/>
    <property type="match status" value="1"/>
</dbReference>
<keyword evidence="2 5" id="KW-0645">Protease</keyword>
<dbReference type="InterPro" id="IPR036852">
    <property type="entry name" value="Peptidase_S8/S53_dom_sf"/>
</dbReference>
<feature type="active site" description="Charge relay system" evidence="5">
    <location>
        <position position="261"/>
    </location>
</feature>
<organism evidence="11 12">
    <name type="scientific">Duganella aceris</name>
    <dbReference type="NCBI Taxonomy" id="2703883"/>
    <lineage>
        <taxon>Bacteria</taxon>
        <taxon>Pseudomonadati</taxon>
        <taxon>Pseudomonadota</taxon>
        <taxon>Betaproteobacteria</taxon>
        <taxon>Burkholderiales</taxon>
        <taxon>Oxalobacteraceae</taxon>
        <taxon>Telluria group</taxon>
        <taxon>Duganella</taxon>
    </lineage>
</organism>
<feature type="active site" description="Charge relay system" evidence="5">
    <location>
        <position position="608"/>
    </location>
</feature>
<dbReference type="Pfam" id="PF00082">
    <property type="entry name" value="Peptidase_S8"/>
    <property type="match status" value="1"/>
</dbReference>
<dbReference type="Proteomes" id="UP000666369">
    <property type="component" value="Unassembled WGS sequence"/>
</dbReference>
<dbReference type="InterPro" id="IPR000209">
    <property type="entry name" value="Peptidase_S8/S53_dom"/>
</dbReference>
<dbReference type="InterPro" id="IPR003137">
    <property type="entry name" value="PA_domain"/>
</dbReference>
<dbReference type="Gene3D" id="3.40.50.200">
    <property type="entry name" value="Peptidase S8/S53 domain"/>
    <property type="match status" value="1"/>
</dbReference>
<feature type="domain" description="PA" evidence="8">
    <location>
        <begin position="452"/>
        <end position="519"/>
    </location>
</feature>
<evidence type="ECO:0000259" key="7">
    <source>
        <dbReference type="Pfam" id="PF00082"/>
    </source>
</evidence>
<keyword evidence="12" id="KW-1185">Reference proteome</keyword>
<comment type="similarity">
    <text evidence="1 5">Belongs to the peptidase S8 family.</text>
</comment>
<proteinExistence type="inferred from homology"/>
<evidence type="ECO:0000256" key="1">
    <source>
        <dbReference type="ARBA" id="ARBA00011073"/>
    </source>
</evidence>
<evidence type="ECO:0000259" key="10">
    <source>
        <dbReference type="Pfam" id="PF17766"/>
    </source>
</evidence>
<dbReference type="PROSITE" id="PS51892">
    <property type="entry name" value="SUBTILASE"/>
    <property type="match status" value="1"/>
</dbReference>
<evidence type="ECO:0000256" key="5">
    <source>
        <dbReference type="PROSITE-ProRule" id="PRU01240"/>
    </source>
</evidence>
<evidence type="ECO:0000256" key="4">
    <source>
        <dbReference type="ARBA" id="ARBA00022825"/>
    </source>
</evidence>
<dbReference type="SUPFAM" id="SSF52743">
    <property type="entry name" value="Subtilisin-like"/>
    <property type="match status" value="1"/>
</dbReference>
<dbReference type="Gene3D" id="2.60.40.2310">
    <property type="match status" value="1"/>
</dbReference>
<dbReference type="InterPro" id="IPR015500">
    <property type="entry name" value="Peptidase_S8_subtilisin-rel"/>
</dbReference>
<evidence type="ECO:0000259" key="8">
    <source>
        <dbReference type="Pfam" id="PF02225"/>
    </source>
</evidence>
<dbReference type="Pfam" id="PF17766">
    <property type="entry name" value="fn3_6"/>
    <property type="match status" value="1"/>
</dbReference>
<keyword evidence="3 5" id="KW-0378">Hydrolase</keyword>
<sequence length="1046" mass="106509">MKLHPVSLAVLLLCATVTHSAGADEARRSYLVRLTDKPVAAYTGGVAGLRATQPSGGVHLDLNSPEVQVYSAYLDQQRAKVRATVPAAPVIYDYKVVFNGFAAMLTDAEVRQLAASSGVSAVFADERRRLLTSYTPTFLGLDQPGGLWSQLGGKEHAGEDVVIGVLDGGVWPESLSYADRVDAQGKPSFDAAATPAYGAPPASWKGECTPGEGFELSHCNNKLIGAQYFDADYREQGLTPHWSDFRSARDSLGGGVGHGGHGTHTSTTAGGNNGVAAGVDGVAMGATSGMAPRARIAMYKVCWSYQDDTDATGATSSCFTGDSVAAVEKAVIDGVNVINYSISGGDRVDDPVEQAFLHAASAGVFVAAAAGNSGPTVSVNHVSPWLATVAASTHDRQMSATLTLASGVKYIGASLNQTPLPSSPLIRAEDAGVAGADATALSLCYSAASNGGAPLLDAAKVRGKIVSCTRGSIDRVEKSRAVLEAGGVGMVLVDDGNGPVADVHSVPTVHVGVDDGHRIQQYAQAKGAAGDISRFAPTRGLVPAPVVAGFSSRGPNRTDPNLLKPDLAAPGVDILAGVTPGLTPAQRDAVALGTLTPPTAFAFYQGTSMATPHVAGLAALLHQRHPDWSPAAIKSALMTSATDTLPDQLSGAAAGILPWGQGAGQVTPNGAADPGLVYDAALPDYRKYMCGLGIADQCADGTLQAFNLNLASITVDNVMGSQLVTRSVTNVGDRNATYHASASLSGFSVTVTPAELTLAPGERKNFTVTLTRNGAPDKVWQYGHLVWSDGTHSVRSPVQARSGPPLVAPALVTADRASGMRLMSVNTGYSGKLTAVVGGMKEVTRTALSVGKAASGSADTVAQAVASCKAGATGFKLVPFSVPAGTVAARFETFDRDIDGGADGRQDLDMVLLSGGALVDYSMHVGANEAIILSSPPAGAYQLCLIGYDLAGGAPAAFTLSSALVGKADAGGNLKAAAPGKVYAGSTATVGLSWSGLAAGKRYVGGVQLLDASGAVAATTVVSIGTDAALPLAGAEQRVSKRKPTL</sequence>
<gene>
    <name evidence="11" type="ORF">GW587_02660</name>
</gene>
<dbReference type="InterPro" id="IPR041469">
    <property type="entry name" value="Subtilisin-like_FN3"/>
</dbReference>
<dbReference type="Gene3D" id="3.50.30.30">
    <property type="match status" value="1"/>
</dbReference>
<dbReference type="InterPro" id="IPR010259">
    <property type="entry name" value="S8pro/Inhibitor_I9"/>
</dbReference>
<reference evidence="11 12" key="1">
    <citation type="submission" date="2020-01" db="EMBL/GenBank/DDBJ databases">
        <authorList>
            <person name="Lee S.D."/>
        </authorList>
    </citation>
    <scope>NUCLEOTIDE SEQUENCE [LARGE SCALE GENOMIC DNA]</scope>
    <source>
        <strain evidence="11 12">SAP-35</strain>
    </source>
</reference>
<name>A0ABX0FF49_9BURK</name>
<dbReference type="InterPro" id="IPR045051">
    <property type="entry name" value="SBT"/>
</dbReference>
<evidence type="ECO:0000256" key="2">
    <source>
        <dbReference type="ARBA" id="ARBA00022670"/>
    </source>
</evidence>
<dbReference type="RefSeq" id="WP_166098191.1">
    <property type="nucleotide sequence ID" value="NZ_JAADJT010000001.1"/>
</dbReference>